<dbReference type="EMBL" id="MAEI02000001">
    <property type="protein sequence ID" value="MEO1782025.1"/>
    <property type="molecule type" value="Genomic_DNA"/>
</dbReference>
<dbReference type="Proteomes" id="UP001429357">
    <property type="component" value="Unassembled WGS sequence"/>
</dbReference>
<evidence type="ECO:0000313" key="4">
    <source>
        <dbReference type="Proteomes" id="UP001429357"/>
    </source>
</evidence>
<feature type="transmembrane region" description="Helical" evidence="2">
    <location>
        <begin position="23"/>
        <end position="42"/>
    </location>
</feature>
<gene>
    <name evidence="3" type="ORF">BAU18_001618</name>
</gene>
<dbReference type="RefSeq" id="WP_161868626.1">
    <property type="nucleotide sequence ID" value="NZ_MAEI02000001.1"/>
</dbReference>
<keyword evidence="2" id="KW-0472">Membrane</keyword>
<feature type="coiled-coil region" evidence="1">
    <location>
        <begin position="223"/>
        <end position="300"/>
    </location>
</feature>
<reference evidence="3 4" key="2">
    <citation type="submission" date="2024-02" db="EMBL/GenBank/DDBJ databases">
        <title>The Genome Sequence of Enterococcus diestrammenae JM9A.</title>
        <authorList>
            <person name="Earl A."/>
            <person name="Manson A."/>
            <person name="Gilmore M."/>
            <person name="Sanders J."/>
            <person name="Shea T."/>
            <person name="Howe W."/>
            <person name="Livny J."/>
            <person name="Cuomo C."/>
            <person name="Neafsey D."/>
            <person name="Birren B."/>
        </authorList>
    </citation>
    <scope>NUCLEOTIDE SEQUENCE [LARGE SCALE GENOMIC DNA]</scope>
    <source>
        <strain evidence="3 4">JM9A</strain>
    </source>
</reference>
<name>A0ABV0F1V3_9ENTE</name>
<keyword evidence="4" id="KW-1185">Reference proteome</keyword>
<keyword evidence="1" id="KW-0175">Coiled coil</keyword>
<sequence>MGKLGTLKSVIDYLNRQVIMRKFIVLLFLLSIWTGLLLSGLLSKDRQIYSPQQLATEQNFSNGTGEINLVSQTYSEKNGILVLQFETEDMTSSVNKGIDSDKLKWNLYGKEKEIGQKTSMQVIPVIDNKISVVVKNVQKDFEVLAVEVTNETVRTDDINVTLSDTENSTSESKSNDSIDEKSVTFFITPRSGKIKNKKIRNVSREEFAIQQLDAEMLNQTNGIKKLETSIDKLTESIKNDESTLSDLQLKAQYLSGEDLETNDKDITSIKNDIESKTTTIDNAKQTIDTLKKRSDMLLKKEKDIKNGNFIFTESIETVELK</sequence>
<evidence type="ECO:0000313" key="3">
    <source>
        <dbReference type="EMBL" id="MEO1782025.1"/>
    </source>
</evidence>
<keyword evidence="2" id="KW-0812">Transmembrane</keyword>
<organism evidence="3 4">
    <name type="scientific">Enterococcus diestrammenae</name>
    <dbReference type="NCBI Taxonomy" id="1155073"/>
    <lineage>
        <taxon>Bacteria</taxon>
        <taxon>Bacillati</taxon>
        <taxon>Bacillota</taxon>
        <taxon>Bacilli</taxon>
        <taxon>Lactobacillales</taxon>
        <taxon>Enterococcaceae</taxon>
        <taxon>Enterococcus</taxon>
    </lineage>
</organism>
<dbReference type="Gene3D" id="1.20.5.340">
    <property type="match status" value="1"/>
</dbReference>
<proteinExistence type="predicted"/>
<accession>A0ABV0F1V3</accession>
<reference evidence="4" key="1">
    <citation type="submission" date="2016-06" db="EMBL/GenBank/DDBJ databases">
        <title>Four novel species of enterococci isolated from chicken manure.</title>
        <authorList>
            <person name="Van Tyne D."/>
        </authorList>
    </citation>
    <scope>NUCLEOTIDE SEQUENCE [LARGE SCALE GENOMIC DNA]</scope>
    <source>
        <strain evidence="4">JM9A</strain>
    </source>
</reference>
<evidence type="ECO:0000256" key="2">
    <source>
        <dbReference type="SAM" id="Phobius"/>
    </source>
</evidence>
<protein>
    <submittedName>
        <fullName evidence="3">Uncharacterized protein</fullName>
    </submittedName>
</protein>
<comment type="caution">
    <text evidence="3">The sequence shown here is derived from an EMBL/GenBank/DDBJ whole genome shotgun (WGS) entry which is preliminary data.</text>
</comment>
<evidence type="ECO:0000256" key="1">
    <source>
        <dbReference type="SAM" id="Coils"/>
    </source>
</evidence>
<keyword evidence="2" id="KW-1133">Transmembrane helix</keyword>